<feature type="region of interest" description="Disordered" evidence="1">
    <location>
        <begin position="1"/>
        <end position="32"/>
    </location>
</feature>
<dbReference type="EMBL" id="JFFI01001984">
    <property type="protein sequence ID" value="KXH47269.1"/>
    <property type="molecule type" value="Genomic_DNA"/>
</dbReference>
<keyword evidence="3" id="KW-1185">Reference proteome</keyword>
<gene>
    <name evidence="2" type="ORF">CSAL01_13225</name>
</gene>
<protein>
    <submittedName>
        <fullName evidence="2">Uncharacterized protein</fullName>
    </submittedName>
</protein>
<evidence type="ECO:0000256" key="1">
    <source>
        <dbReference type="SAM" id="MobiDB-lite"/>
    </source>
</evidence>
<evidence type="ECO:0000313" key="2">
    <source>
        <dbReference type="EMBL" id="KXH47269.1"/>
    </source>
</evidence>
<dbReference type="OrthoDB" id="10346099at2759"/>
<dbReference type="Proteomes" id="UP000070121">
    <property type="component" value="Unassembled WGS sequence"/>
</dbReference>
<dbReference type="AlphaFoldDB" id="A0A135TGQ2"/>
<organism evidence="2 3">
    <name type="scientific">Colletotrichum salicis</name>
    <dbReference type="NCBI Taxonomy" id="1209931"/>
    <lineage>
        <taxon>Eukaryota</taxon>
        <taxon>Fungi</taxon>
        <taxon>Dikarya</taxon>
        <taxon>Ascomycota</taxon>
        <taxon>Pezizomycotina</taxon>
        <taxon>Sordariomycetes</taxon>
        <taxon>Hypocreomycetidae</taxon>
        <taxon>Glomerellales</taxon>
        <taxon>Glomerellaceae</taxon>
        <taxon>Colletotrichum</taxon>
        <taxon>Colletotrichum acutatum species complex</taxon>
    </lineage>
</organism>
<comment type="caution">
    <text evidence="2">The sequence shown here is derived from an EMBL/GenBank/DDBJ whole genome shotgun (WGS) entry which is preliminary data.</text>
</comment>
<sequence>MAGCEAHARPHADHDREAANTRPRRPGKQMDANVETYSQQIGQYCKIDRTRRGAIITGEYIALAFFNDMRIMETTARQMDEGLGKTCDLYLVPDSGERRAVIASFLDRGYKEFLYAHAAKDWRLATTNLDERGVFSGS</sequence>
<evidence type="ECO:0000313" key="3">
    <source>
        <dbReference type="Proteomes" id="UP000070121"/>
    </source>
</evidence>
<name>A0A135TGQ2_9PEZI</name>
<reference evidence="2 3" key="1">
    <citation type="submission" date="2014-02" db="EMBL/GenBank/DDBJ databases">
        <title>The genome sequence of Colletotrichum salicis CBS 607.94.</title>
        <authorList>
            <person name="Baroncelli R."/>
            <person name="Thon M.R."/>
        </authorList>
    </citation>
    <scope>NUCLEOTIDE SEQUENCE [LARGE SCALE GENOMIC DNA]</scope>
    <source>
        <strain evidence="2 3">CBS 607.94</strain>
    </source>
</reference>
<feature type="compositionally biased region" description="Basic and acidic residues" evidence="1">
    <location>
        <begin position="1"/>
        <end position="19"/>
    </location>
</feature>
<accession>A0A135TGQ2</accession>
<proteinExistence type="predicted"/>